<reference evidence="2" key="1">
    <citation type="journal article" date="2017" name="Nat. Ecol. Evol.">
        <title>Genome expansion and lineage-specific genetic innovations in the forest pathogenic fungi Armillaria.</title>
        <authorList>
            <person name="Sipos G."/>
            <person name="Prasanna A.N."/>
            <person name="Walter M.C."/>
            <person name="O'Connor E."/>
            <person name="Balint B."/>
            <person name="Krizsan K."/>
            <person name="Kiss B."/>
            <person name="Hess J."/>
            <person name="Varga T."/>
            <person name="Slot J."/>
            <person name="Riley R."/>
            <person name="Boka B."/>
            <person name="Rigling D."/>
            <person name="Barry K."/>
            <person name="Lee J."/>
            <person name="Mihaltcheva S."/>
            <person name="LaButti K."/>
            <person name="Lipzen A."/>
            <person name="Waldron R."/>
            <person name="Moloney N.M."/>
            <person name="Sperisen C."/>
            <person name="Kredics L."/>
            <person name="Vagvoelgyi C."/>
            <person name="Patrignani A."/>
            <person name="Fitzpatrick D."/>
            <person name="Nagy I."/>
            <person name="Doyle S."/>
            <person name="Anderson J.B."/>
            <person name="Grigoriev I.V."/>
            <person name="Gueldener U."/>
            <person name="Muensterkoetter M."/>
            <person name="Nagy L.G."/>
        </authorList>
    </citation>
    <scope>NUCLEOTIDE SEQUENCE [LARGE SCALE GENOMIC DNA]</scope>
    <source>
        <strain evidence="2">Ar21-2</strain>
    </source>
</reference>
<evidence type="ECO:0000313" key="1">
    <source>
        <dbReference type="EMBL" id="PBL04353.1"/>
    </source>
</evidence>
<name>A0A2H3EMG3_ARMGA</name>
<evidence type="ECO:0008006" key="3">
    <source>
        <dbReference type="Google" id="ProtNLM"/>
    </source>
</evidence>
<dbReference type="Proteomes" id="UP000217790">
    <property type="component" value="Unassembled WGS sequence"/>
</dbReference>
<dbReference type="EMBL" id="KZ293644">
    <property type="protein sequence ID" value="PBL04353.1"/>
    <property type="molecule type" value="Genomic_DNA"/>
</dbReference>
<evidence type="ECO:0000313" key="2">
    <source>
        <dbReference type="Proteomes" id="UP000217790"/>
    </source>
</evidence>
<proteinExistence type="predicted"/>
<protein>
    <recommendedName>
        <fullName evidence="3">DUF4145 domain-containing protein</fullName>
    </recommendedName>
</protein>
<gene>
    <name evidence="1" type="ORF">ARMGADRAFT_1004924</name>
</gene>
<dbReference type="OMA" id="AINCRYM"/>
<sequence length="156" mass="17711">MYNLQLWEDQVAKVNIRLLSNSPDTKNMDAINCRYMLDCAEAELAVAARLIPRGALRGDASRAFRDHLRTYQNDNARFKALRRMLQGTNISISNNLLRRMTSLDQKGIMMGIRNNGNRAAHCDSKQEGELQASIGRQSNQLQPCMEALRVVGLNYR</sequence>
<dbReference type="OrthoDB" id="3041343at2759"/>
<dbReference type="InParanoid" id="A0A2H3EMG3"/>
<organism evidence="1 2">
    <name type="scientific">Armillaria gallica</name>
    <name type="common">Bulbous honey fungus</name>
    <name type="synonym">Armillaria bulbosa</name>
    <dbReference type="NCBI Taxonomy" id="47427"/>
    <lineage>
        <taxon>Eukaryota</taxon>
        <taxon>Fungi</taxon>
        <taxon>Dikarya</taxon>
        <taxon>Basidiomycota</taxon>
        <taxon>Agaricomycotina</taxon>
        <taxon>Agaricomycetes</taxon>
        <taxon>Agaricomycetidae</taxon>
        <taxon>Agaricales</taxon>
        <taxon>Marasmiineae</taxon>
        <taxon>Physalacriaceae</taxon>
        <taxon>Armillaria</taxon>
    </lineage>
</organism>
<dbReference type="AlphaFoldDB" id="A0A2H3EMG3"/>
<keyword evidence="2" id="KW-1185">Reference proteome</keyword>
<accession>A0A2H3EMG3</accession>